<dbReference type="InterPro" id="IPR001789">
    <property type="entry name" value="Sig_transdc_resp-reg_receiver"/>
</dbReference>
<keyword evidence="2" id="KW-0067">ATP-binding</keyword>
<dbReference type="Pfam" id="PF25601">
    <property type="entry name" value="AAA_lid_14"/>
    <property type="match status" value="1"/>
</dbReference>
<sequence>MSTKQHKPVVVVVDDEESIRYSFETFLSDAGYEVRSAADLQAGYELLSRLQPDIIFSDIILGHDDGLEIVGKVKELELNSPVIVITGQPSIDTAAKAVRLGAYDYLVKPIVKENLLQVARSALKNKQLKDEKERIREEKDHYRNHLEAIFANVDDPIMSIDNSREIVACNDAAYRIYRANANSSRESGVAPDESAPIAPLKGTLASRSDNPFLRACADSIERSLSHRESIKDERRTFTSNQGQQCLISINCSPLVDKRGLSLGAALVVKDLTRLHLLEKRLKETSDFHRIIGNCHKMGRVFELIRAVADTDATVLITGESGTGKSLVAREIHELSERSTYNMVTVRCAALAEQLLESELFGHVKGAFTGAVANKTGRFELCNKGSIFLDEIGEISPTLQLKLLGVIQDREFEKVGDSRPVKIDTRIIAATNRNLKEEVAQGNFREDLYYRLNVVEIKMPPLRERHGDIPLLTEHFITGFRKKYNKQISSVAAEVMELFTSYMWPGNVRELEHAIEHGFVLCRGEVIEIDHIPQEICDFPPESTFRAVHGQMSETEEKAELIAALEKTDWNKAKTARLLGVSRPTLYRKLEKFGLDQS</sequence>
<dbReference type="RefSeq" id="WP_092219361.1">
    <property type="nucleotide sequence ID" value="NZ_FNJI01000003.1"/>
</dbReference>
<dbReference type="Gene3D" id="3.40.50.2300">
    <property type="match status" value="1"/>
</dbReference>
<dbReference type="Gene3D" id="1.10.10.60">
    <property type="entry name" value="Homeodomain-like"/>
    <property type="match status" value="1"/>
</dbReference>
<feature type="coiled-coil region" evidence="6">
    <location>
        <begin position="118"/>
        <end position="148"/>
    </location>
</feature>
<reference evidence="10 11" key="1">
    <citation type="submission" date="2016-10" db="EMBL/GenBank/DDBJ databases">
        <authorList>
            <person name="de Groot N.N."/>
        </authorList>
    </citation>
    <scope>NUCLEOTIDE SEQUENCE [LARGE SCALE GENOMIC DNA]</scope>
    <source>
        <strain evidence="10 11">DSM 12130</strain>
    </source>
</reference>
<dbReference type="InterPro" id="IPR035965">
    <property type="entry name" value="PAS-like_dom_sf"/>
</dbReference>
<dbReference type="InterPro" id="IPR025662">
    <property type="entry name" value="Sigma_54_int_dom_ATP-bd_1"/>
</dbReference>
<evidence type="ECO:0000256" key="2">
    <source>
        <dbReference type="ARBA" id="ARBA00022840"/>
    </source>
</evidence>
<keyword evidence="10" id="KW-0238">DNA-binding</keyword>
<keyword evidence="3" id="KW-0805">Transcription regulation</keyword>
<dbReference type="InterPro" id="IPR058031">
    <property type="entry name" value="AAA_lid_NorR"/>
</dbReference>
<name>A0A1H0KCE3_9BACT</name>
<dbReference type="InterPro" id="IPR002197">
    <property type="entry name" value="HTH_Fis"/>
</dbReference>
<evidence type="ECO:0000313" key="11">
    <source>
        <dbReference type="Proteomes" id="UP000199073"/>
    </source>
</evidence>
<dbReference type="GO" id="GO:0043565">
    <property type="term" value="F:sequence-specific DNA binding"/>
    <property type="evidence" value="ECO:0007669"/>
    <property type="project" value="InterPro"/>
</dbReference>
<organism evidence="10 11">
    <name type="scientific">Desulforhopalus singaporensis</name>
    <dbReference type="NCBI Taxonomy" id="91360"/>
    <lineage>
        <taxon>Bacteria</taxon>
        <taxon>Pseudomonadati</taxon>
        <taxon>Thermodesulfobacteriota</taxon>
        <taxon>Desulfobulbia</taxon>
        <taxon>Desulfobulbales</taxon>
        <taxon>Desulfocapsaceae</taxon>
        <taxon>Desulforhopalus</taxon>
    </lineage>
</organism>
<dbReference type="CDD" id="cd00009">
    <property type="entry name" value="AAA"/>
    <property type="match status" value="1"/>
</dbReference>
<dbReference type="AlphaFoldDB" id="A0A1H0KCE3"/>
<keyword evidence="6" id="KW-0175">Coiled coil</keyword>
<dbReference type="InterPro" id="IPR027417">
    <property type="entry name" value="P-loop_NTPase"/>
</dbReference>
<dbReference type="InterPro" id="IPR025944">
    <property type="entry name" value="Sigma_54_int_dom_CS"/>
</dbReference>
<dbReference type="OrthoDB" id="9763792at2"/>
<keyword evidence="1" id="KW-0547">Nucleotide-binding</keyword>
<dbReference type="SUPFAM" id="SSF46689">
    <property type="entry name" value="Homeodomain-like"/>
    <property type="match status" value="1"/>
</dbReference>
<evidence type="ECO:0000259" key="9">
    <source>
        <dbReference type="PROSITE" id="PS50113"/>
    </source>
</evidence>
<evidence type="ECO:0000313" key="10">
    <source>
        <dbReference type="EMBL" id="SDO53529.1"/>
    </source>
</evidence>
<keyword evidence="11" id="KW-1185">Reference proteome</keyword>
<dbReference type="InterPro" id="IPR009057">
    <property type="entry name" value="Homeodomain-like_sf"/>
</dbReference>
<dbReference type="Gene3D" id="3.30.450.20">
    <property type="entry name" value="PAS domain"/>
    <property type="match status" value="1"/>
</dbReference>
<dbReference type="InterPro" id="IPR002078">
    <property type="entry name" value="Sigma_54_int"/>
</dbReference>
<accession>A0A1H0KCE3</accession>
<dbReference type="SUPFAM" id="SSF52172">
    <property type="entry name" value="CheY-like"/>
    <property type="match status" value="1"/>
</dbReference>
<dbReference type="Pfam" id="PF13188">
    <property type="entry name" value="PAS_8"/>
    <property type="match status" value="1"/>
</dbReference>
<keyword evidence="5" id="KW-0597">Phosphoprotein</keyword>
<dbReference type="PRINTS" id="PR01590">
    <property type="entry name" value="HTHFIS"/>
</dbReference>
<dbReference type="Pfam" id="PF00158">
    <property type="entry name" value="Sigma54_activat"/>
    <property type="match status" value="1"/>
</dbReference>
<protein>
    <submittedName>
        <fullName evidence="10">Transcriptional regulator containing PAS, AAA-type ATPase, and DNA-binding Fis domains</fullName>
    </submittedName>
</protein>
<evidence type="ECO:0000259" key="8">
    <source>
        <dbReference type="PROSITE" id="PS50110"/>
    </source>
</evidence>
<dbReference type="Gene3D" id="3.40.50.300">
    <property type="entry name" value="P-loop containing nucleotide triphosphate hydrolases"/>
    <property type="match status" value="1"/>
</dbReference>
<evidence type="ECO:0000256" key="6">
    <source>
        <dbReference type="SAM" id="Coils"/>
    </source>
</evidence>
<dbReference type="Pfam" id="PF02954">
    <property type="entry name" value="HTH_8"/>
    <property type="match status" value="1"/>
</dbReference>
<keyword evidence="4" id="KW-0804">Transcription</keyword>
<dbReference type="InterPro" id="IPR003593">
    <property type="entry name" value="AAA+_ATPase"/>
</dbReference>
<dbReference type="InterPro" id="IPR000014">
    <property type="entry name" value="PAS"/>
</dbReference>
<evidence type="ECO:0000256" key="3">
    <source>
        <dbReference type="ARBA" id="ARBA00023015"/>
    </source>
</evidence>
<dbReference type="InterPro" id="IPR011006">
    <property type="entry name" value="CheY-like_superfamily"/>
</dbReference>
<dbReference type="SMART" id="SM00382">
    <property type="entry name" value="AAA"/>
    <property type="match status" value="1"/>
</dbReference>
<dbReference type="SUPFAM" id="SSF52540">
    <property type="entry name" value="P-loop containing nucleoside triphosphate hydrolases"/>
    <property type="match status" value="1"/>
</dbReference>
<dbReference type="PROSITE" id="PS00675">
    <property type="entry name" value="SIGMA54_INTERACT_1"/>
    <property type="match status" value="1"/>
</dbReference>
<dbReference type="PANTHER" id="PTHR32071">
    <property type="entry name" value="TRANSCRIPTIONAL REGULATORY PROTEIN"/>
    <property type="match status" value="1"/>
</dbReference>
<feature type="modified residue" description="4-aspartylphosphate" evidence="5">
    <location>
        <position position="58"/>
    </location>
</feature>
<dbReference type="STRING" id="91360.SAMN05660330_00446"/>
<dbReference type="PROSITE" id="PS00688">
    <property type="entry name" value="SIGMA54_INTERACT_3"/>
    <property type="match status" value="1"/>
</dbReference>
<feature type="domain" description="PAC" evidence="9">
    <location>
        <begin position="230"/>
        <end position="283"/>
    </location>
</feature>
<dbReference type="GO" id="GO:0005524">
    <property type="term" value="F:ATP binding"/>
    <property type="evidence" value="ECO:0007669"/>
    <property type="project" value="UniProtKB-KW"/>
</dbReference>
<evidence type="ECO:0000256" key="5">
    <source>
        <dbReference type="PROSITE-ProRule" id="PRU00169"/>
    </source>
</evidence>
<dbReference type="PROSITE" id="PS50110">
    <property type="entry name" value="RESPONSE_REGULATORY"/>
    <property type="match status" value="1"/>
</dbReference>
<dbReference type="Pfam" id="PF00072">
    <property type="entry name" value="Response_reg"/>
    <property type="match status" value="1"/>
</dbReference>
<feature type="domain" description="Response regulatory" evidence="8">
    <location>
        <begin position="9"/>
        <end position="123"/>
    </location>
</feature>
<evidence type="ECO:0000256" key="1">
    <source>
        <dbReference type="ARBA" id="ARBA00022741"/>
    </source>
</evidence>
<proteinExistence type="predicted"/>
<dbReference type="SUPFAM" id="SSF55785">
    <property type="entry name" value="PYP-like sensor domain (PAS domain)"/>
    <property type="match status" value="1"/>
</dbReference>
<dbReference type="FunFam" id="3.40.50.300:FF:000006">
    <property type="entry name" value="DNA-binding transcriptional regulator NtrC"/>
    <property type="match status" value="1"/>
</dbReference>
<evidence type="ECO:0000259" key="7">
    <source>
        <dbReference type="PROSITE" id="PS50045"/>
    </source>
</evidence>
<dbReference type="PANTHER" id="PTHR32071:SF113">
    <property type="entry name" value="ALGINATE BIOSYNTHESIS TRANSCRIPTIONAL REGULATORY PROTEIN ALGB"/>
    <property type="match status" value="1"/>
</dbReference>
<dbReference type="SMART" id="SM00448">
    <property type="entry name" value="REC"/>
    <property type="match status" value="1"/>
</dbReference>
<feature type="domain" description="Sigma-54 factor interaction" evidence="7">
    <location>
        <begin position="290"/>
        <end position="519"/>
    </location>
</feature>
<dbReference type="InterPro" id="IPR000700">
    <property type="entry name" value="PAS-assoc_C"/>
</dbReference>
<dbReference type="GO" id="GO:0006355">
    <property type="term" value="P:regulation of DNA-templated transcription"/>
    <property type="evidence" value="ECO:0007669"/>
    <property type="project" value="InterPro"/>
</dbReference>
<dbReference type="PROSITE" id="PS50045">
    <property type="entry name" value="SIGMA54_INTERACT_4"/>
    <property type="match status" value="1"/>
</dbReference>
<dbReference type="Proteomes" id="UP000199073">
    <property type="component" value="Unassembled WGS sequence"/>
</dbReference>
<dbReference type="GO" id="GO:0000160">
    <property type="term" value="P:phosphorelay signal transduction system"/>
    <property type="evidence" value="ECO:0007669"/>
    <property type="project" value="InterPro"/>
</dbReference>
<dbReference type="EMBL" id="FNJI01000003">
    <property type="protein sequence ID" value="SDO53529.1"/>
    <property type="molecule type" value="Genomic_DNA"/>
</dbReference>
<evidence type="ECO:0000256" key="4">
    <source>
        <dbReference type="ARBA" id="ARBA00023163"/>
    </source>
</evidence>
<dbReference type="Gene3D" id="1.10.8.60">
    <property type="match status" value="1"/>
</dbReference>
<gene>
    <name evidence="10" type="ORF">SAMN05660330_00446</name>
</gene>
<dbReference type="PROSITE" id="PS50113">
    <property type="entry name" value="PAC"/>
    <property type="match status" value="1"/>
</dbReference>